<keyword evidence="6" id="KW-0479">Metal-binding</keyword>
<dbReference type="Gene3D" id="3.20.20.70">
    <property type="entry name" value="Aldolase class I"/>
    <property type="match status" value="1"/>
</dbReference>
<sequence>MLRHPCFDHKAHRVVGRLHLPVAPRCNIKCAYCEQGIGCVNESRPGVAGEVILPEEAISYVERALSFEPRLEVIGIAGPGDALANEETFVALKAVKDRFPELKICLSTNGLALPESLPKMLEVGVEFVSVTVNFISPEVGAKLVRWVKAQDLLKGEEAAYFLTTKQLEGITLAAQAGLRVKVNTVLVPEVNEKEIPLIAKEVAQAGASLMNIIPLIPLGEFSNHRAPTQKELNRARAKAAKYIPQFLVCKRCRADAVGVPGLADENLFSIKNAVSV</sequence>
<dbReference type="InterPro" id="IPR007197">
    <property type="entry name" value="rSAM"/>
</dbReference>
<reference evidence="12 13" key="2">
    <citation type="journal article" date="2012" name="Stand. Genomic Sci.">
        <title>Complete genome sequence of the thermophilic sulfate-reducing ocean bacterium Thermodesulfatator indicus type strain (CIR29812(T)).</title>
        <authorList>
            <person name="Anderson I."/>
            <person name="Saunders E."/>
            <person name="Lapidus A."/>
            <person name="Nolan M."/>
            <person name="Lucas S."/>
            <person name="Tice H."/>
            <person name="Del Rio T.G."/>
            <person name="Cheng J.F."/>
            <person name="Han C."/>
            <person name="Tapia R."/>
            <person name="Goodwin L.A."/>
            <person name="Pitluck S."/>
            <person name="Liolios K."/>
            <person name="Mavromatis K."/>
            <person name="Pagani I."/>
            <person name="Ivanova N."/>
            <person name="Mikhailova N."/>
            <person name="Pati A."/>
            <person name="Chen A."/>
            <person name="Palaniappan K."/>
            <person name="Land M."/>
            <person name="Hauser L."/>
            <person name="Jeffries C.D."/>
            <person name="Chang Y.J."/>
            <person name="Brambilla E.M."/>
            <person name="Rohde M."/>
            <person name="Spring S."/>
            <person name="Goker M."/>
            <person name="Detter J.C."/>
            <person name="Woyke T."/>
            <person name="Bristow J."/>
            <person name="Eisen J.A."/>
            <person name="Markowitz V."/>
            <person name="Hugenholtz P."/>
            <person name="Kyrpides N.C."/>
            <person name="Klenk H.P."/>
        </authorList>
    </citation>
    <scope>NUCLEOTIDE SEQUENCE [LARGE SCALE GENOMIC DNA]</scope>
    <source>
        <strain evidence="13">DSM 15286 / JCM 11887 / CIR29812</strain>
    </source>
</reference>
<keyword evidence="4" id="KW-0004">4Fe-4S</keyword>
<dbReference type="KEGG" id="tid:Thein_1052"/>
<keyword evidence="9" id="KW-0535">Nitrogen fixation</keyword>
<comment type="similarity">
    <text evidence="3">Belongs to the radical SAM superfamily. NifB family.</text>
</comment>
<accession>F8ADV8</accession>
<evidence type="ECO:0000256" key="5">
    <source>
        <dbReference type="ARBA" id="ARBA00022691"/>
    </source>
</evidence>
<dbReference type="eggNOG" id="COG0535">
    <property type="taxonomic scope" value="Bacteria"/>
</dbReference>
<evidence type="ECO:0000256" key="6">
    <source>
        <dbReference type="ARBA" id="ARBA00022723"/>
    </source>
</evidence>
<dbReference type="Pfam" id="PF04055">
    <property type="entry name" value="Radical_SAM"/>
    <property type="match status" value="1"/>
</dbReference>
<dbReference type="GO" id="GO:0046872">
    <property type="term" value="F:metal ion binding"/>
    <property type="evidence" value="ECO:0007669"/>
    <property type="project" value="UniProtKB-KW"/>
</dbReference>
<evidence type="ECO:0000313" key="13">
    <source>
        <dbReference type="Proteomes" id="UP000006793"/>
    </source>
</evidence>
<gene>
    <name evidence="12" type="ordered locus">Thein_1052</name>
</gene>
<dbReference type="InterPro" id="IPR058240">
    <property type="entry name" value="rSAM_sf"/>
</dbReference>
<proteinExistence type="inferred from homology"/>
<dbReference type="EMBL" id="CP002683">
    <property type="protein sequence ID" value="AEH44923.1"/>
    <property type="molecule type" value="Genomic_DNA"/>
</dbReference>
<dbReference type="PANTHER" id="PTHR43787:SF13">
    <property type="entry name" value="FEMO COFACTOR BIOSYNTHESIS PROTEIN NIFB"/>
    <property type="match status" value="1"/>
</dbReference>
<evidence type="ECO:0000256" key="10">
    <source>
        <dbReference type="ARBA" id="ARBA00023239"/>
    </source>
</evidence>
<evidence type="ECO:0000256" key="4">
    <source>
        <dbReference type="ARBA" id="ARBA00022485"/>
    </source>
</evidence>
<dbReference type="SFLD" id="SFLDG01067">
    <property type="entry name" value="SPASM/twitch_domain_containing"/>
    <property type="match status" value="1"/>
</dbReference>
<evidence type="ECO:0000256" key="7">
    <source>
        <dbReference type="ARBA" id="ARBA00023004"/>
    </source>
</evidence>
<keyword evidence="10" id="KW-0456">Lyase</keyword>
<dbReference type="PaxDb" id="667014-Thein_1052"/>
<dbReference type="InParanoid" id="F8ADV8"/>
<dbReference type="PATRIC" id="fig|667014.3.peg.1081"/>
<evidence type="ECO:0000256" key="9">
    <source>
        <dbReference type="ARBA" id="ARBA00023231"/>
    </source>
</evidence>
<keyword evidence="8" id="KW-0411">Iron-sulfur</keyword>
<name>F8ADV8_THEID</name>
<evidence type="ECO:0000256" key="2">
    <source>
        <dbReference type="ARBA" id="ARBA00005155"/>
    </source>
</evidence>
<feature type="domain" description="Radical SAM core" evidence="11">
    <location>
        <begin position="12"/>
        <end position="250"/>
    </location>
</feature>
<evidence type="ECO:0000313" key="12">
    <source>
        <dbReference type="EMBL" id="AEH44923.1"/>
    </source>
</evidence>
<dbReference type="CDD" id="cd01335">
    <property type="entry name" value="Radical_SAM"/>
    <property type="match status" value="1"/>
</dbReference>
<evidence type="ECO:0000259" key="11">
    <source>
        <dbReference type="PROSITE" id="PS51918"/>
    </source>
</evidence>
<evidence type="ECO:0000256" key="8">
    <source>
        <dbReference type="ARBA" id="ARBA00023014"/>
    </source>
</evidence>
<dbReference type="STRING" id="667014.Thein_1052"/>
<dbReference type="SUPFAM" id="SSF102114">
    <property type="entry name" value="Radical SAM enzymes"/>
    <property type="match status" value="1"/>
</dbReference>
<dbReference type="SFLD" id="SFLDS00029">
    <property type="entry name" value="Radical_SAM"/>
    <property type="match status" value="1"/>
</dbReference>
<evidence type="ECO:0000256" key="1">
    <source>
        <dbReference type="ARBA" id="ARBA00001966"/>
    </source>
</evidence>
<protein>
    <submittedName>
        <fullName evidence="12">Radical SAM domain protein</fullName>
    </submittedName>
</protein>
<dbReference type="HOGENOM" id="CLU_027639_1_0_0"/>
<reference evidence="13" key="1">
    <citation type="submission" date="2011-04" db="EMBL/GenBank/DDBJ databases">
        <title>The complete genome of Thermodesulfatator indicus DSM 15286.</title>
        <authorList>
            <person name="Lucas S."/>
            <person name="Copeland A."/>
            <person name="Lapidus A."/>
            <person name="Bruce D."/>
            <person name="Goodwin L."/>
            <person name="Pitluck S."/>
            <person name="Peters L."/>
            <person name="Kyrpides N."/>
            <person name="Mavromatis K."/>
            <person name="Pagani I."/>
            <person name="Ivanova N."/>
            <person name="Saunders L."/>
            <person name="Detter J.C."/>
            <person name="Tapia R."/>
            <person name="Han C."/>
            <person name="Land M."/>
            <person name="Hauser L."/>
            <person name="Markowitz V."/>
            <person name="Cheng J.-F."/>
            <person name="Hugenholtz P."/>
            <person name="Woyke T."/>
            <person name="Wu D."/>
            <person name="Spring S."/>
            <person name="Schroeder M."/>
            <person name="Brambilla E."/>
            <person name="Klenk H.-P."/>
            <person name="Eisen J.A."/>
        </authorList>
    </citation>
    <scope>NUCLEOTIDE SEQUENCE [LARGE SCALE GENOMIC DNA]</scope>
    <source>
        <strain evidence="13">DSM 15286 / JCM 11887 / CIR29812</strain>
    </source>
</reference>
<dbReference type="Proteomes" id="UP000006793">
    <property type="component" value="Chromosome"/>
</dbReference>
<organism evidence="12 13">
    <name type="scientific">Thermodesulfatator indicus (strain DSM 15286 / JCM 11887 / CIR29812)</name>
    <dbReference type="NCBI Taxonomy" id="667014"/>
    <lineage>
        <taxon>Bacteria</taxon>
        <taxon>Pseudomonadati</taxon>
        <taxon>Thermodesulfobacteriota</taxon>
        <taxon>Thermodesulfobacteria</taxon>
        <taxon>Thermodesulfobacteriales</taxon>
        <taxon>Thermodesulfatatoraceae</taxon>
        <taxon>Thermodesulfatator</taxon>
    </lineage>
</organism>
<comment type="cofactor">
    <cofactor evidence="1">
        <name>[4Fe-4S] cluster</name>
        <dbReference type="ChEBI" id="CHEBI:49883"/>
    </cofactor>
</comment>
<keyword evidence="13" id="KW-1185">Reference proteome</keyword>
<dbReference type="OrthoDB" id="9785734at2"/>
<dbReference type="GO" id="GO:0016829">
    <property type="term" value="F:lyase activity"/>
    <property type="evidence" value="ECO:0007669"/>
    <property type="project" value="UniProtKB-KW"/>
</dbReference>
<dbReference type="UniPathway" id="UPA00782"/>
<evidence type="ECO:0000256" key="3">
    <source>
        <dbReference type="ARBA" id="ARBA00006804"/>
    </source>
</evidence>
<dbReference type="PANTHER" id="PTHR43787">
    <property type="entry name" value="FEMO COFACTOR BIOSYNTHESIS PROTEIN NIFB-RELATED"/>
    <property type="match status" value="1"/>
</dbReference>
<keyword evidence="7" id="KW-0408">Iron</keyword>
<keyword evidence="5" id="KW-0949">S-adenosyl-L-methionine</keyword>
<dbReference type="PROSITE" id="PS51918">
    <property type="entry name" value="RADICAL_SAM"/>
    <property type="match status" value="1"/>
</dbReference>
<dbReference type="GO" id="GO:0051539">
    <property type="term" value="F:4 iron, 4 sulfur cluster binding"/>
    <property type="evidence" value="ECO:0007669"/>
    <property type="project" value="UniProtKB-KW"/>
</dbReference>
<dbReference type="RefSeq" id="WP_013907665.1">
    <property type="nucleotide sequence ID" value="NC_015681.1"/>
</dbReference>
<dbReference type="InterPro" id="IPR013785">
    <property type="entry name" value="Aldolase_TIM"/>
</dbReference>
<comment type="pathway">
    <text evidence="2">Cofactor biosynthesis; Fe-Mo cofactor biosynthesis.</text>
</comment>
<dbReference type="AlphaFoldDB" id="F8ADV8"/>